<keyword evidence="2" id="KW-0805">Transcription regulation</keyword>
<feature type="compositionally biased region" description="Polar residues" evidence="5">
    <location>
        <begin position="337"/>
        <end position="347"/>
    </location>
</feature>
<evidence type="ECO:0000256" key="4">
    <source>
        <dbReference type="ARBA" id="ARBA00023163"/>
    </source>
</evidence>
<protein>
    <submittedName>
        <fullName evidence="7">DNA-binding transcriptional LysR family regulator</fullName>
    </submittedName>
</protein>
<feature type="region of interest" description="Disordered" evidence="5">
    <location>
        <begin position="305"/>
        <end position="347"/>
    </location>
</feature>
<dbReference type="Pfam" id="PF00126">
    <property type="entry name" value="HTH_1"/>
    <property type="match status" value="1"/>
</dbReference>
<evidence type="ECO:0000256" key="3">
    <source>
        <dbReference type="ARBA" id="ARBA00023125"/>
    </source>
</evidence>
<evidence type="ECO:0000313" key="7">
    <source>
        <dbReference type="EMBL" id="MBE1610873.1"/>
    </source>
</evidence>
<sequence>MDLSQIHRFRLDWITSFVAVARHGGFSAAAAALYRSQPRISIHVAELERVLGVRLFDRSVHPIVLTPEGRALLPHAEAVLLHVQQLCGGTPEGSARGEVRLAIYPSAAAFLLPDLLVQLGRLHPQVKLGLREGPTVLLDELVLGGAADLAVRPVLPPVEGGKLDHSVLWHEPLVAVVRARDPLARQACVELTELAGLRLITIGEGEEEASSQFETNLAFDQAGLSPQVVFRSNQPQTLVALVRRGLGIGVTNALAMTTSNLEGVGLVPIADAHYQRDVALWWRSDQPPSPAVDAVRELIRALPRPRPPAQTIAPSSSSGGPPFIRRTRVRNPAMKATTPSAVNQLGT</sequence>
<dbReference type="RefSeq" id="WP_192754175.1">
    <property type="nucleotide sequence ID" value="NZ_BAABJL010000250.1"/>
</dbReference>
<dbReference type="PRINTS" id="PR00039">
    <property type="entry name" value="HTHLYSR"/>
</dbReference>
<organism evidence="7 8">
    <name type="scientific">Actinopolymorpha pittospori</name>
    <dbReference type="NCBI Taxonomy" id="648752"/>
    <lineage>
        <taxon>Bacteria</taxon>
        <taxon>Bacillati</taxon>
        <taxon>Actinomycetota</taxon>
        <taxon>Actinomycetes</taxon>
        <taxon>Propionibacteriales</taxon>
        <taxon>Actinopolymorphaceae</taxon>
        <taxon>Actinopolymorpha</taxon>
    </lineage>
</organism>
<dbReference type="AlphaFoldDB" id="A0A927N5Y2"/>
<dbReference type="PANTHER" id="PTHR30346:SF29">
    <property type="entry name" value="LYSR SUBSTRATE-BINDING"/>
    <property type="match status" value="1"/>
</dbReference>
<dbReference type="Proteomes" id="UP000638648">
    <property type="component" value="Unassembled WGS sequence"/>
</dbReference>
<evidence type="ECO:0000256" key="5">
    <source>
        <dbReference type="SAM" id="MobiDB-lite"/>
    </source>
</evidence>
<name>A0A927N5Y2_9ACTN</name>
<dbReference type="Gene3D" id="1.10.10.10">
    <property type="entry name" value="Winged helix-like DNA-binding domain superfamily/Winged helix DNA-binding domain"/>
    <property type="match status" value="1"/>
</dbReference>
<gene>
    <name evidence="7" type="ORF">HEB94_007721</name>
</gene>
<keyword evidence="8" id="KW-1185">Reference proteome</keyword>
<dbReference type="InterPro" id="IPR000847">
    <property type="entry name" value="LysR_HTH_N"/>
</dbReference>
<evidence type="ECO:0000256" key="1">
    <source>
        <dbReference type="ARBA" id="ARBA00009437"/>
    </source>
</evidence>
<keyword evidence="3 7" id="KW-0238">DNA-binding</keyword>
<dbReference type="InterPro" id="IPR036388">
    <property type="entry name" value="WH-like_DNA-bd_sf"/>
</dbReference>
<keyword evidence="4" id="KW-0804">Transcription</keyword>
<evidence type="ECO:0000313" key="8">
    <source>
        <dbReference type="Proteomes" id="UP000638648"/>
    </source>
</evidence>
<dbReference type="Gene3D" id="3.40.190.10">
    <property type="entry name" value="Periplasmic binding protein-like II"/>
    <property type="match status" value="2"/>
</dbReference>
<dbReference type="InterPro" id="IPR005119">
    <property type="entry name" value="LysR_subst-bd"/>
</dbReference>
<dbReference type="SUPFAM" id="SSF46785">
    <property type="entry name" value="Winged helix' DNA-binding domain"/>
    <property type="match status" value="1"/>
</dbReference>
<dbReference type="GO" id="GO:0032993">
    <property type="term" value="C:protein-DNA complex"/>
    <property type="evidence" value="ECO:0007669"/>
    <property type="project" value="TreeGrafter"/>
</dbReference>
<accession>A0A927N5Y2</accession>
<dbReference type="CDD" id="cd05466">
    <property type="entry name" value="PBP2_LTTR_substrate"/>
    <property type="match status" value="1"/>
</dbReference>
<dbReference type="PANTHER" id="PTHR30346">
    <property type="entry name" value="TRANSCRIPTIONAL DUAL REGULATOR HCAR-RELATED"/>
    <property type="match status" value="1"/>
</dbReference>
<dbReference type="EMBL" id="JADBEM010000001">
    <property type="protein sequence ID" value="MBE1610873.1"/>
    <property type="molecule type" value="Genomic_DNA"/>
</dbReference>
<evidence type="ECO:0000256" key="2">
    <source>
        <dbReference type="ARBA" id="ARBA00023015"/>
    </source>
</evidence>
<dbReference type="FunFam" id="1.10.10.10:FF:000001">
    <property type="entry name" value="LysR family transcriptional regulator"/>
    <property type="match status" value="1"/>
</dbReference>
<dbReference type="SUPFAM" id="SSF53850">
    <property type="entry name" value="Periplasmic binding protein-like II"/>
    <property type="match status" value="1"/>
</dbReference>
<dbReference type="Pfam" id="PF03466">
    <property type="entry name" value="LysR_substrate"/>
    <property type="match status" value="1"/>
</dbReference>
<dbReference type="InterPro" id="IPR036390">
    <property type="entry name" value="WH_DNA-bd_sf"/>
</dbReference>
<dbReference type="PROSITE" id="PS50931">
    <property type="entry name" value="HTH_LYSR"/>
    <property type="match status" value="1"/>
</dbReference>
<dbReference type="GO" id="GO:0003677">
    <property type="term" value="F:DNA binding"/>
    <property type="evidence" value="ECO:0007669"/>
    <property type="project" value="UniProtKB-KW"/>
</dbReference>
<comment type="similarity">
    <text evidence="1">Belongs to the LysR transcriptional regulatory family.</text>
</comment>
<reference evidence="7" key="1">
    <citation type="submission" date="2020-10" db="EMBL/GenBank/DDBJ databases">
        <title>Sequencing the genomes of 1000 actinobacteria strains.</title>
        <authorList>
            <person name="Klenk H.-P."/>
        </authorList>
    </citation>
    <scope>NUCLEOTIDE SEQUENCE</scope>
    <source>
        <strain evidence="7">DSM 45354</strain>
    </source>
</reference>
<comment type="caution">
    <text evidence="7">The sequence shown here is derived from an EMBL/GenBank/DDBJ whole genome shotgun (WGS) entry which is preliminary data.</text>
</comment>
<evidence type="ECO:0000259" key="6">
    <source>
        <dbReference type="PROSITE" id="PS50931"/>
    </source>
</evidence>
<dbReference type="GO" id="GO:0003700">
    <property type="term" value="F:DNA-binding transcription factor activity"/>
    <property type="evidence" value="ECO:0007669"/>
    <property type="project" value="InterPro"/>
</dbReference>
<proteinExistence type="inferred from homology"/>
<feature type="domain" description="HTH lysR-type" evidence="6">
    <location>
        <begin position="9"/>
        <end position="66"/>
    </location>
</feature>